<dbReference type="Proteomes" id="UP000187203">
    <property type="component" value="Unassembled WGS sequence"/>
</dbReference>
<name>A0A1R3JVS0_9ROSI</name>
<feature type="compositionally biased region" description="Basic and acidic residues" evidence="1">
    <location>
        <begin position="157"/>
        <end position="181"/>
    </location>
</feature>
<proteinExistence type="predicted"/>
<reference evidence="3" key="1">
    <citation type="submission" date="2013-09" db="EMBL/GenBank/DDBJ databases">
        <title>Corchorus olitorius genome sequencing.</title>
        <authorList>
            <person name="Alam M."/>
            <person name="Haque M.S."/>
            <person name="Islam M.S."/>
            <person name="Emdad E.M."/>
            <person name="Islam M.M."/>
            <person name="Ahmed B."/>
            <person name="Halim A."/>
            <person name="Hossen Q.M.M."/>
            <person name="Hossain M.Z."/>
            <person name="Ahmed R."/>
            <person name="Khan M.M."/>
            <person name="Islam R."/>
            <person name="Rashid M.M."/>
            <person name="Khan S.A."/>
            <person name="Rahman M.S."/>
            <person name="Alam M."/>
            <person name="Yahiya A.S."/>
            <person name="Khan M.S."/>
            <person name="Azam M.S."/>
            <person name="Haque T."/>
            <person name="Lashkar M.Z.H."/>
            <person name="Akhand A.I."/>
            <person name="Morshed G."/>
            <person name="Roy S."/>
            <person name="Uddin K.S."/>
            <person name="Rabeya T."/>
            <person name="Hossain A.S."/>
            <person name="Chowdhury A."/>
            <person name="Snigdha A.R."/>
            <person name="Mortoza M.S."/>
            <person name="Matin S.A."/>
            <person name="Hoque S.M.E."/>
            <person name="Islam M.K."/>
            <person name="Roy D.K."/>
            <person name="Haider R."/>
            <person name="Moosa M.M."/>
            <person name="Elias S.M."/>
            <person name="Hasan A.M."/>
            <person name="Jahan S."/>
            <person name="Shafiuddin M."/>
            <person name="Mahmood N."/>
            <person name="Shommy N.S."/>
        </authorList>
    </citation>
    <scope>NUCLEOTIDE SEQUENCE [LARGE SCALE GENOMIC DNA]</scope>
    <source>
        <strain evidence="3">cv. O-4</strain>
    </source>
</reference>
<feature type="compositionally biased region" description="Polar residues" evidence="1">
    <location>
        <begin position="183"/>
        <end position="225"/>
    </location>
</feature>
<feature type="compositionally biased region" description="Basic and acidic residues" evidence="1">
    <location>
        <begin position="85"/>
        <end position="109"/>
    </location>
</feature>
<evidence type="ECO:0000313" key="3">
    <source>
        <dbReference type="Proteomes" id="UP000187203"/>
    </source>
</evidence>
<dbReference type="OrthoDB" id="1153117at2759"/>
<protein>
    <submittedName>
        <fullName evidence="2">Uncharacterized protein</fullName>
    </submittedName>
</protein>
<sequence length="399" mass="45037">MATYGYSYRGYTTYGGVTPQTSYSSDHVSQPAAEGWRKPVISYSTPNGNTESYVRTTEIVEHVPLVIGYKHSSPVRVEVKEYYGDGEGKWNRPSSPEKWRRPSSPEKWHRPSSPAGKWNNKPSSPEKWHRPSSPTGKWNNKPSSPEKWRKPSSPVRYRAEEKWVRPSSPVHDRPHEVEEFITKVQTEASRPNNNRFGPVSATQWRQTPNSHHVNTGHGDQNNDYLSNKEWQKPSGNTIRSENYDDGWAKPSYGAAWSKPQGDRDRLSKPINDINTAVEYMKEAVKPSGVVTYKPSHGTWSTPQGGNLGNPTSDINTAVEFLKEVVKPSSGITSHQPYRYSIPVTSTGPKRDSYPEIIDSKEAARRYGNYNFAATRPMDNNYTTTIDSREAARKYGGTTV</sequence>
<comment type="caution">
    <text evidence="2">The sequence shown here is derived from an EMBL/GenBank/DDBJ whole genome shotgun (WGS) entry which is preliminary data.</text>
</comment>
<feature type="region of interest" description="Disordered" evidence="1">
    <location>
        <begin position="85"/>
        <end position="246"/>
    </location>
</feature>
<organism evidence="2 3">
    <name type="scientific">Corchorus olitorius</name>
    <dbReference type="NCBI Taxonomy" id="93759"/>
    <lineage>
        <taxon>Eukaryota</taxon>
        <taxon>Viridiplantae</taxon>
        <taxon>Streptophyta</taxon>
        <taxon>Embryophyta</taxon>
        <taxon>Tracheophyta</taxon>
        <taxon>Spermatophyta</taxon>
        <taxon>Magnoliopsida</taxon>
        <taxon>eudicotyledons</taxon>
        <taxon>Gunneridae</taxon>
        <taxon>Pentapetalae</taxon>
        <taxon>rosids</taxon>
        <taxon>malvids</taxon>
        <taxon>Malvales</taxon>
        <taxon>Malvaceae</taxon>
        <taxon>Grewioideae</taxon>
        <taxon>Apeibeae</taxon>
        <taxon>Corchorus</taxon>
    </lineage>
</organism>
<evidence type="ECO:0000256" key="1">
    <source>
        <dbReference type="SAM" id="MobiDB-lite"/>
    </source>
</evidence>
<accession>A0A1R3JVS0</accession>
<evidence type="ECO:0000313" key="2">
    <source>
        <dbReference type="EMBL" id="OMO98924.1"/>
    </source>
</evidence>
<keyword evidence="3" id="KW-1185">Reference proteome</keyword>
<feature type="compositionally biased region" description="Polar residues" evidence="1">
    <location>
        <begin position="132"/>
        <end position="143"/>
    </location>
</feature>
<dbReference type="EMBL" id="AWUE01015212">
    <property type="protein sequence ID" value="OMO98924.1"/>
    <property type="molecule type" value="Genomic_DNA"/>
</dbReference>
<dbReference type="STRING" id="93759.A0A1R3JVS0"/>
<gene>
    <name evidence="2" type="ORF">COLO4_13630</name>
</gene>
<dbReference type="AlphaFoldDB" id="A0A1R3JVS0"/>